<feature type="region of interest" description="Disordered" evidence="1">
    <location>
        <begin position="326"/>
        <end position="348"/>
    </location>
</feature>
<evidence type="ECO:0000313" key="2">
    <source>
        <dbReference type="EMBL" id="CDI52532.1"/>
    </source>
</evidence>
<dbReference type="EMBL" id="HG529544">
    <property type="protein sequence ID" value="CDI52532.1"/>
    <property type="molecule type" value="Genomic_DNA"/>
</dbReference>
<name>A0A077R112_9BASI</name>
<feature type="compositionally biased region" description="Polar residues" evidence="1">
    <location>
        <begin position="79"/>
        <end position="91"/>
    </location>
</feature>
<feature type="region of interest" description="Disordered" evidence="1">
    <location>
        <begin position="59"/>
        <end position="311"/>
    </location>
</feature>
<sequence>MIAARRQKQAQKLQEQQISKALAESKPITTHVSFDDDDDDVIENAQKTAPVSSLSIVQTAVQAPHEGSDDDDAPIEVVSNKTSRKQASQDSARFKAQEKAERVKRQAAAEKRMEKQREKEAAKAATAPGKIEEGVASSINDDDEDGSSEDEASSSNRLDPSLFAEVFAQPVSSPRSILKKRSAEERADEVAKLQRERKQRRKAQRAGGVVRGRDGQPMKKLEDGTVLRALSASNKIHKTSFDDEEEDESAAPLDEAVRPTPLDPTISLPNSKARAFKKRSLLKKGTPSKNASIKASVKTKKDEDDPLGLNDPAFLPGGEFYHLMNKSDKAKGAKKGSRAAPVARQAFRGGGVRKDAVAVLRARSRGGPSLGFARSQEDSDDGC</sequence>
<proteinExistence type="predicted"/>
<feature type="region of interest" description="Disordered" evidence="1">
    <location>
        <begin position="363"/>
        <end position="383"/>
    </location>
</feature>
<feature type="compositionally biased region" description="Basic and acidic residues" evidence="1">
    <location>
        <begin position="211"/>
        <end position="225"/>
    </location>
</feature>
<feature type="compositionally biased region" description="Acidic residues" evidence="1">
    <location>
        <begin position="140"/>
        <end position="152"/>
    </location>
</feature>
<feature type="compositionally biased region" description="Basic and acidic residues" evidence="1">
    <location>
        <begin position="92"/>
        <end position="122"/>
    </location>
</feature>
<feature type="region of interest" description="Disordered" evidence="1">
    <location>
        <begin position="1"/>
        <end position="38"/>
    </location>
</feature>
<feature type="compositionally biased region" description="Basic and acidic residues" evidence="1">
    <location>
        <begin position="181"/>
        <end position="196"/>
    </location>
</feature>
<accession>A0A077R112</accession>
<evidence type="ECO:0000256" key="1">
    <source>
        <dbReference type="SAM" id="MobiDB-lite"/>
    </source>
</evidence>
<dbReference type="AlphaFoldDB" id="A0A077R112"/>
<reference evidence="2" key="1">
    <citation type="journal article" date="2014" name="Genome Biol. Evol.">
        <title>Gene Loss Rather Than Gene Gain Is Associated with a Host Jump from Monocots to Dicots in the Smut Fungus Melanopsichium pennsylvanicum.</title>
        <authorList>
            <person name="Sharma R."/>
            <person name="Mishra B."/>
            <person name="Runge F."/>
            <person name="Thines M."/>
        </authorList>
    </citation>
    <scope>NUCLEOTIDE SEQUENCE</scope>
    <source>
        <strain evidence="2">4</strain>
    </source>
</reference>
<organism evidence="2">
    <name type="scientific">Melanopsichium pennsylvanicum 4</name>
    <dbReference type="NCBI Taxonomy" id="1398559"/>
    <lineage>
        <taxon>Eukaryota</taxon>
        <taxon>Fungi</taxon>
        <taxon>Dikarya</taxon>
        <taxon>Basidiomycota</taxon>
        <taxon>Ustilaginomycotina</taxon>
        <taxon>Ustilaginomycetes</taxon>
        <taxon>Ustilaginales</taxon>
        <taxon>Ustilaginaceae</taxon>
        <taxon>Melanopsichium</taxon>
    </lineage>
</organism>
<protein>
    <submittedName>
        <fullName evidence="2">Uncharacterized protein</fullName>
    </submittedName>
</protein>